<dbReference type="Pfam" id="PF04472">
    <property type="entry name" value="SepF"/>
    <property type="match status" value="1"/>
</dbReference>
<dbReference type="PANTHER" id="PTHR35798:SF1">
    <property type="entry name" value="CELL DIVISION PROTEIN SEPF"/>
    <property type="match status" value="1"/>
</dbReference>
<sequence>MAVKFGKFINNESGEETFDFGLKIIRPLNYSSGARKIAELIKQKNIVAFNLENLSSEEAQRTYDFILGATTVLGGRIEKITDKVYASIPASISVENLEEKEEQIEE</sequence>
<evidence type="ECO:0000313" key="6">
    <source>
        <dbReference type="Proteomes" id="UP000419017"/>
    </source>
</evidence>
<gene>
    <name evidence="5" type="ORF">OMES3154_00424</name>
</gene>
<reference evidence="5 6" key="1">
    <citation type="submission" date="2019-10" db="EMBL/GenBank/DDBJ databases">
        <authorList>
            <person name="Blom J."/>
        </authorList>
    </citation>
    <scope>NUCLEOTIDE SEQUENCE [LARGE SCALE GENOMIC DNA]</scope>
    <source>
        <strain evidence="5 6">ES3154-GLU</strain>
    </source>
</reference>
<dbReference type="GO" id="GO:0000917">
    <property type="term" value="P:division septum assembly"/>
    <property type="evidence" value="ECO:0007669"/>
    <property type="project" value="UniProtKB-KW"/>
</dbReference>
<evidence type="ECO:0000313" key="5">
    <source>
        <dbReference type="EMBL" id="VWL85140.1"/>
    </source>
</evidence>
<keyword evidence="6" id="KW-1185">Reference proteome</keyword>
<organism evidence="5 6">
    <name type="scientific">Oceanivirga miroungae</name>
    <dbReference type="NCBI Taxonomy" id="1130046"/>
    <lineage>
        <taxon>Bacteria</taxon>
        <taxon>Fusobacteriati</taxon>
        <taxon>Fusobacteriota</taxon>
        <taxon>Fusobacteriia</taxon>
        <taxon>Fusobacteriales</taxon>
        <taxon>Leptotrichiaceae</taxon>
        <taxon>Oceanivirga</taxon>
    </lineage>
</organism>
<dbReference type="InterPro" id="IPR007561">
    <property type="entry name" value="Cell_div_SepF/SepF-rel"/>
</dbReference>
<keyword evidence="2" id="KW-0717">Septation</keyword>
<dbReference type="InterPro" id="IPR023052">
    <property type="entry name" value="Cell_div_SepF"/>
</dbReference>
<keyword evidence="3" id="KW-0131">Cell cycle</keyword>
<protein>
    <submittedName>
        <fullName evidence="5">Cell division protein SepF</fullName>
    </submittedName>
</protein>
<evidence type="ECO:0000256" key="4">
    <source>
        <dbReference type="ARBA" id="ARBA00044936"/>
    </source>
</evidence>
<dbReference type="EMBL" id="CABWIB010000001">
    <property type="protein sequence ID" value="VWL85140.1"/>
    <property type="molecule type" value="Genomic_DNA"/>
</dbReference>
<evidence type="ECO:0000256" key="1">
    <source>
        <dbReference type="ARBA" id="ARBA00022618"/>
    </source>
</evidence>
<evidence type="ECO:0000256" key="3">
    <source>
        <dbReference type="ARBA" id="ARBA00023306"/>
    </source>
</evidence>
<accession>A0A6I8MDG8</accession>
<dbReference type="PANTHER" id="PTHR35798">
    <property type="entry name" value="CELL DIVISION PROTEIN SEPF"/>
    <property type="match status" value="1"/>
</dbReference>
<name>A0A6I8MDG8_9FUSO</name>
<comment type="function">
    <text evidence="4">Cell division protein that is part of the divisome complex and is recruited early to the Z-ring. Probably stimulates Z-ring formation, perhaps through the cross-linking of FtsZ protofilaments. Its function overlaps with FtsA.</text>
</comment>
<dbReference type="RefSeq" id="WP_156683161.1">
    <property type="nucleotide sequence ID" value="NZ_CABWIB010000001.1"/>
</dbReference>
<proteinExistence type="predicted"/>
<dbReference type="Proteomes" id="UP000419017">
    <property type="component" value="Unassembled WGS sequence"/>
</dbReference>
<evidence type="ECO:0000256" key="2">
    <source>
        <dbReference type="ARBA" id="ARBA00023210"/>
    </source>
</evidence>
<dbReference type="AlphaFoldDB" id="A0A6I8MDG8"/>
<dbReference type="InterPro" id="IPR038594">
    <property type="entry name" value="SepF-like_sf"/>
</dbReference>
<dbReference type="Gene3D" id="3.30.110.150">
    <property type="entry name" value="SepF-like protein"/>
    <property type="match status" value="1"/>
</dbReference>
<keyword evidence="1 5" id="KW-0132">Cell division</keyword>